<dbReference type="PATRIC" id="fig|1454006.5.peg.62"/>
<dbReference type="HOGENOM" id="CLU_016839_0_0_10"/>
<gene>
    <name evidence="2" type="ORF">AW14_00345</name>
</gene>
<keyword evidence="3" id="KW-1185">Reference proteome</keyword>
<reference evidence="2 3" key="1">
    <citation type="submission" date="2014-02" db="EMBL/GenBank/DDBJ databases">
        <authorList>
            <person name="Young C.-C."/>
            <person name="Hameed A."/>
            <person name="Huang H.-C."/>
            <person name="Shahina M."/>
        </authorList>
    </citation>
    <scope>NUCLEOTIDE SEQUENCE [LARGE SCALE GENOMIC DNA]</scope>
    <source>
        <strain evidence="2 3">CC-SAMT-1</strain>
    </source>
</reference>
<protein>
    <submittedName>
        <fullName evidence="2">Ribonuclease HII</fullName>
    </submittedName>
</protein>
<dbReference type="KEGG" id="sze:AW14_00345"/>
<sequence>MRFICFALLTILAFSCSNSNTERINLIDFVPENSSVIVKTTNVETLKSSLNNSDFLQKFTNAPGTKLLKTQLKNLSLIKSKGDLLLCFSKDNKDSLQYTLITKYQTDLFKRDSLKNYMEETLKTDEATITKSTFEKTVFYSAVIDSTFLVSSSKTIIEAAFSNSNKDAELNKIFQTTSNDKTLSIIIKADNPFVKSLFKEKSLNLKTFTSYIALDAEINQNEFVFDGITTATDSTKSIINVFKNTIPQENQIQKVVPSNSDGFLSFTFNDFEILKTNLNAFKKRDSLEANLNLFSNITEVGVLYQDKNRAIILNSIDVIETEDAISNEQTILETFRQVNIYNFSEPHLFKDTFYPLVTFENANKYCVLDNYFVFSDTIEILQNVISNYQNQTTINETDAFNNIKGNLSNAASMLLVANPTTLNTIINSNFNAPLNLNLDFYNTSAVQFIYDGYFAHIHGIIKKNKVKAVKNAITEILNIKLDSDILNNPQLVTNHITNEKEIVVQDIKNNLYLISNKGKVLWKKQINAPILGEISQIDIYKNGRLQLAFATPNAIFVIDRNGNDVAPFPLQFKDNVTQPLSVFDYDKNKNYRLLLTQENSTLMYDTSGKIVKGYSFKADSKIISQPKHFRIGSKDYIVLKTANKVHILDRTGKTRVTPKASYSYSSEPIFLHNNLFTTTGIQGDIISIEASGNTASKKINLPEKHHITASSKTLVTLGENKLTIKGKTIELDYGNYTKPELFYIKDKNYVALTDLQTQKVYIFDSLGQLLPNFPVYGTSVIALDQINKDQDLEFITKGESNSILIYQIN</sequence>
<dbReference type="SUPFAM" id="SSF50998">
    <property type="entry name" value="Quinoprotein alcohol dehydrogenase-like"/>
    <property type="match status" value="1"/>
</dbReference>
<dbReference type="PROSITE" id="PS51257">
    <property type="entry name" value="PROKAR_LIPOPROTEIN"/>
    <property type="match status" value="1"/>
</dbReference>
<evidence type="ECO:0000313" key="2">
    <source>
        <dbReference type="EMBL" id="AJR02320.1"/>
    </source>
</evidence>
<feature type="signal peptide" evidence="1">
    <location>
        <begin position="1"/>
        <end position="19"/>
    </location>
</feature>
<evidence type="ECO:0000313" key="3">
    <source>
        <dbReference type="Proteomes" id="UP000032229"/>
    </source>
</evidence>
<organism evidence="2 3">
    <name type="scientific">Siansivirga zeaxanthinifaciens CC-SAMT-1</name>
    <dbReference type="NCBI Taxonomy" id="1454006"/>
    <lineage>
        <taxon>Bacteria</taxon>
        <taxon>Pseudomonadati</taxon>
        <taxon>Bacteroidota</taxon>
        <taxon>Flavobacteriia</taxon>
        <taxon>Flavobacteriales</taxon>
        <taxon>Flavobacteriaceae</taxon>
        <taxon>Siansivirga</taxon>
    </lineage>
</organism>
<evidence type="ECO:0000256" key="1">
    <source>
        <dbReference type="SAM" id="SignalP"/>
    </source>
</evidence>
<accession>A0A0C5WI02</accession>
<dbReference type="RefSeq" id="WP_044636999.1">
    <property type="nucleotide sequence ID" value="NZ_CP007202.1"/>
</dbReference>
<dbReference type="Proteomes" id="UP000032229">
    <property type="component" value="Chromosome"/>
</dbReference>
<dbReference type="OrthoDB" id="1093345at2"/>
<name>A0A0C5WI02_9FLAO</name>
<dbReference type="AlphaFoldDB" id="A0A0C5WI02"/>
<dbReference type="STRING" id="1454006.AW14_00345"/>
<dbReference type="EMBL" id="CP007202">
    <property type="protein sequence ID" value="AJR02320.1"/>
    <property type="molecule type" value="Genomic_DNA"/>
</dbReference>
<feature type="chain" id="PRO_5002195221" evidence="1">
    <location>
        <begin position="20"/>
        <end position="809"/>
    </location>
</feature>
<dbReference type="InterPro" id="IPR011047">
    <property type="entry name" value="Quinoprotein_ADH-like_sf"/>
</dbReference>
<proteinExistence type="predicted"/>
<keyword evidence="1" id="KW-0732">Signal</keyword>